<keyword evidence="2" id="KW-1185">Reference proteome</keyword>
<dbReference type="Proteomes" id="UP000199598">
    <property type="component" value="Unassembled WGS sequence"/>
</dbReference>
<organism evidence="1 2">
    <name type="scientific">Pseudovibrio ascidiaceicola</name>
    <dbReference type="NCBI Taxonomy" id="285279"/>
    <lineage>
        <taxon>Bacteria</taxon>
        <taxon>Pseudomonadati</taxon>
        <taxon>Pseudomonadota</taxon>
        <taxon>Alphaproteobacteria</taxon>
        <taxon>Hyphomicrobiales</taxon>
        <taxon>Stappiaceae</taxon>
        <taxon>Pseudovibrio</taxon>
    </lineage>
</organism>
<evidence type="ECO:0000313" key="2">
    <source>
        <dbReference type="Proteomes" id="UP000199598"/>
    </source>
</evidence>
<protein>
    <recommendedName>
        <fullName evidence="3">Lipoprotein</fullName>
    </recommendedName>
</protein>
<proteinExistence type="predicted"/>
<evidence type="ECO:0008006" key="3">
    <source>
        <dbReference type="Google" id="ProtNLM"/>
    </source>
</evidence>
<accession>A0A1I3WXU3</accession>
<dbReference type="EMBL" id="FOSK01000002">
    <property type="protein sequence ID" value="SFK12170.1"/>
    <property type="molecule type" value="Genomic_DNA"/>
</dbReference>
<evidence type="ECO:0000313" key="1">
    <source>
        <dbReference type="EMBL" id="SFK12170.1"/>
    </source>
</evidence>
<name>A0A1I3WXU3_9HYPH</name>
<gene>
    <name evidence="1" type="ORF">SAMN04488518_102251</name>
</gene>
<comment type="caution">
    <text evidence="1">The sequence shown here is derived from an EMBL/GenBank/DDBJ whole genome shotgun (WGS) entry which is preliminary data.</text>
</comment>
<reference evidence="1 2" key="1">
    <citation type="submission" date="2016-10" db="EMBL/GenBank/DDBJ databases">
        <authorList>
            <person name="Varghese N."/>
            <person name="Submissions S."/>
        </authorList>
    </citation>
    <scope>NUCLEOTIDE SEQUENCE [LARGE SCALE GENOMIC DNA]</scope>
    <source>
        <strain evidence="1 2">DSM 16392</strain>
    </source>
</reference>
<sequence length="195" mass="20581">MVGNLLAKSLLKNTGRAILLVALGASLAGCGSFMSSDNELEASSANPPATEKTFDLSVLQAPALCPALQELSGTTILTVYPRGKEKTPENLSYQAIITDWARTCKKSGQNSAMKLGIAGNITPGPTWKGGEILLPVRVAVTQDVDGGEKTIYSKLFSVPVTLGAGSPSATWAFVEENIILPNEPRQNVVFGFDEK</sequence>